<dbReference type="PRINTS" id="PR00094">
    <property type="entry name" value="ADENYLTKNASE"/>
</dbReference>
<dbReference type="InterPro" id="IPR027417">
    <property type="entry name" value="P-loop_NTPase"/>
</dbReference>
<evidence type="ECO:0000313" key="6">
    <source>
        <dbReference type="EnsemblFungi" id="MAPG_09960T0"/>
    </source>
</evidence>
<reference evidence="7" key="2">
    <citation type="submission" date="2010-05" db="EMBL/GenBank/DDBJ databases">
        <title>The genome sequence of Magnaporthe poae strain ATCC 64411.</title>
        <authorList>
            <person name="Ma L.-J."/>
            <person name="Dead R."/>
            <person name="Young S."/>
            <person name="Zeng Q."/>
            <person name="Koehrsen M."/>
            <person name="Alvarado L."/>
            <person name="Berlin A."/>
            <person name="Chapman S.B."/>
            <person name="Chen Z."/>
            <person name="Freedman E."/>
            <person name="Gellesch M."/>
            <person name="Goldberg J."/>
            <person name="Griggs A."/>
            <person name="Gujja S."/>
            <person name="Heilman E.R."/>
            <person name="Heiman D."/>
            <person name="Hepburn T."/>
            <person name="Howarth C."/>
            <person name="Jen D."/>
            <person name="Larson L."/>
            <person name="Mehta T."/>
            <person name="Neiman D."/>
            <person name="Pearson M."/>
            <person name="Roberts A."/>
            <person name="Saif S."/>
            <person name="Shea T."/>
            <person name="Shenoy N."/>
            <person name="Sisk P."/>
            <person name="Stolte C."/>
            <person name="Sykes S."/>
            <person name="Walk T."/>
            <person name="White J."/>
            <person name="Yandava C."/>
            <person name="Haas B."/>
            <person name="Nusbaum C."/>
            <person name="Birren B."/>
        </authorList>
    </citation>
    <scope>NUCLEOTIDE SEQUENCE [LARGE SCALE GENOMIC DNA]</scope>
    <source>
        <strain evidence="7">ATCC 64411 / 73-15</strain>
    </source>
</reference>
<reference evidence="5" key="3">
    <citation type="submission" date="2011-03" db="EMBL/GenBank/DDBJ databases">
        <title>Annotation of Magnaporthe poae ATCC 64411.</title>
        <authorList>
            <person name="Ma L.-J."/>
            <person name="Dead R."/>
            <person name="Young S.K."/>
            <person name="Zeng Q."/>
            <person name="Gargeya S."/>
            <person name="Fitzgerald M."/>
            <person name="Haas B."/>
            <person name="Abouelleil A."/>
            <person name="Alvarado L."/>
            <person name="Arachchi H.M."/>
            <person name="Berlin A."/>
            <person name="Brown A."/>
            <person name="Chapman S.B."/>
            <person name="Chen Z."/>
            <person name="Dunbar C."/>
            <person name="Freedman E."/>
            <person name="Gearin G."/>
            <person name="Gellesch M."/>
            <person name="Goldberg J."/>
            <person name="Griggs A."/>
            <person name="Gujja S."/>
            <person name="Heiman D."/>
            <person name="Howarth C."/>
            <person name="Larson L."/>
            <person name="Lui A."/>
            <person name="MacDonald P.J.P."/>
            <person name="Mehta T."/>
            <person name="Montmayeur A."/>
            <person name="Murphy C."/>
            <person name="Neiman D."/>
            <person name="Pearson M."/>
            <person name="Priest M."/>
            <person name="Roberts A."/>
            <person name="Saif S."/>
            <person name="Shea T."/>
            <person name="Shenoy N."/>
            <person name="Sisk P."/>
            <person name="Stolte C."/>
            <person name="Sykes S."/>
            <person name="Yandava C."/>
            <person name="Wortman J."/>
            <person name="Nusbaum C."/>
            <person name="Birren B."/>
        </authorList>
    </citation>
    <scope>NUCLEOTIDE SEQUENCE</scope>
    <source>
        <strain evidence="5">ATCC 64411</strain>
    </source>
</reference>
<dbReference type="GO" id="GO:0019205">
    <property type="term" value="F:nucleobase-containing compound kinase activity"/>
    <property type="evidence" value="ECO:0007669"/>
    <property type="project" value="InterPro"/>
</dbReference>
<dbReference type="EnsemblFungi" id="MAPG_09960T0">
    <property type="protein sequence ID" value="MAPG_09960T0"/>
    <property type="gene ID" value="MAPG_09960"/>
</dbReference>
<reference evidence="5" key="1">
    <citation type="submission" date="2010-05" db="EMBL/GenBank/DDBJ databases">
        <title>The Genome Sequence of Magnaporthe poae strain ATCC 64411.</title>
        <authorList>
            <consortium name="The Broad Institute Genome Sequencing Platform"/>
            <consortium name="Broad Institute Genome Sequencing Center for Infectious Disease"/>
            <person name="Ma L.-J."/>
            <person name="Dead R."/>
            <person name="Young S."/>
            <person name="Zeng Q."/>
            <person name="Koehrsen M."/>
            <person name="Alvarado L."/>
            <person name="Berlin A."/>
            <person name="Chapman S.B."/>
            <person name="Chen Z."/>
            <person name="Freedman E."/>
            <person name="Gellesch M."/>
            <person name="Goldberg J."/>
            <person name="Griggs A."/>
            <person name="Gujja S."/>
            <person name="Heilman E.R."/>
            <person name="Heiman D."/>
            <person name="Hepburn T."/>
            <person name="Howarth C."/>
            <person name="Jen D."/>
            <person name="Larson L."/>
            <person name="Mehta T."/>
            <person name="Neiman D."/>
            <person name="Pearson M."/>
            <person name="Roberts A."/>
            <person name="Saif S."/>
            <person name="Shea T."/>
            <person name="Shenoy N."/>
            <person name="Sisk P."/>
            <person name="Stolte C."/>
            <person name="Sykes S."/>
            <person name="Walk T."/>
            <person name="White J."/>
            <person name="Yandava C."/>
            <person name="Haas B."/>
            <person name="Nusbaum C."/>
            <person name="Birren B."/>
        </authorList>
    </citation>
    <scope>NUCLEOTIDE SEQUENCE</scope>
    <source>
        <strain evidence="5">ATCC 64411</strain>
    </source>
</reference>
<reference evidence="6" key="4">
    <citation type="journal article" date="2015" name="G3 (Bethesda)">
        <title>Genome sequences of three phytopathogenic species of the Magnaporthaceae family of fungi.</title>
        <authorList>
            <person name="Okagaki L.H."/>
            <person name="Nunes C.C."/>
            <person name="Sailsbery J."/>
            <person name="Clay B."/>
            <person name="Brown D."/>
            <person name="John T."/>
            <person name="Oh Y."/>
            <person name="Young N."/>
            <person name="Fitzgerald M."/>
            <person name="Haas B.J."/>
            <person name="Zeng Q."/>
            <person name="Young S."/>
            <person name="Adiconis X."/>
            <person name="Fan L."/>
            <person name="Levin J.Z."/>
            <person name="Mitchell T.K."/>
            <person name="Okubara P.A."/>
            <person name="Farman M.L."/>
            <person name="Kohn L.M."/>
            <person name="Birren B."/>
            <person name="Ma L.-J."/>
            <person name="Dean R.A."/>
        </authorList>
    </citation>
    <scope>NUCLEOTIDE SEQUENCE</scope>
    <source>
        <strain evidence="6">ATCC 64411 / 73-15</strain>
    </source>
</reference>
<reference evidence="6" key="5">
    <citation type="submission" date="2015-06" db="UniProtKB">
        <authorList>
            <consortium name="EnsemblFungi"/>
        </authorList>
    </citation>
    <scope>IDENTIFICATION</scope>
    <source>
        <strain evidence="6">ATCC 64411</strain>
    </source>
</reference>
<dbReference type="EMBL" id="ADBL01002557">
    <property type="status" value="NOT_ANNOTATED_CDS"/>
    <property type="molecule type" value="Genomic_DNA"/>
</dbReference>
<evidence type="ECO:0000256" key="2">
    <source>
        <dbReference type="ARBA" id="ARBA00022741"/>
    </source>
</evidence>
<dbReference type="AlphaFoldDB" id="A0A0C4EBB3"/>
<dbReference type="GO" id="GO:0005524">
    <property type="term" value="F:ATP binding"/>
    <property type="evidence" value="ECO:0007669"/>
    <property type="project" value="InterPro"/>
</dbReference>
<dbReference type="OrthoDB" id="442176at2759"/>
<dbReference type="OMA" id="IHHISIG"/>
<evidence type="ECO:0008006" key="8">
    <source>
        <dbReference type="Google" id="ProtNLM"/>
    </source>
</evidence>
<sequence>MVSITTSPHLEPLSAEDQALLTRITVIGLVGGPGSGKGTQCMLLLREPTIRRDTVHISIGDMMRREADAGGEHSVAIKQWHAEGYLGDVNVTMAVLRRVILEHVKEKGTRVFILDGFPRALDRATLFEEHIAKIAYLLALEVSDETMSRRLGNASRGRADDESPESIKGRIETFHQRTQPVIDYFKARERLRRCWTS</sequence>
<keyword evidence="3 4" id="KW-0418">Kinase</keyword>
<keyword evidence="7" id="KW-1185">Reference proteome</keyword>
<name>A0A0C4EBB3_MAGP6</name>
<evidence type="ECO:0000256" key="4">
    <source>
        <dbReference type="RuleBase" id="RU003330"/>
    </source>
</evidence>
<dbReference type="EMBL" id="GL876977">
    <property type="protein sequence ID" value="KLU91440.1"/>
    <property type="molecule type" value="Genomic_DNA"/>
</dbReference>
<evidence type="ECO:0000256" key="1">
    <source>
        <dbReference type="ARBA" id="ARBA00022679"/>
    </source>
</evidence>
<dbReference type="SUPFAM" id="SSF52540">
    <property type="entry name" value="P-loop containing nucleoside triphosphate hydrolases"/>
    <property type="match status" value="1"/>
</dbReference>
<dbReference type="GO" id="GO:0006139">
    <property type="term" value="P:nucleobase-containing compound metabolic process"/>
    <property type="evidence" value="ECO:0007669"/>
    <property type="project" value="InterPro"/>
</dbReference>
<dbReference type="InterPro" id="IPR000850">
    <property type="entry name" value="Adenylat/UMP-CMP_kin"/>
</dbReference>
<accession>A0A0C4EBB3</accession>
<keyword evidence="2" id="KW-0547">Nucleotide-binding</keyword>
<proteinExistence type="inferred from homology"/>
<dbReference type="STRING" id="644358.A0A0C4EBB3"/>
<comment type="similarity">
    <text evidence="4">Belongs to the adenylate kinase family.</text>
</comment>
<protein>
    <recommendedName>
        <fullName evidence="8">Adenylate kinase</fullName>
    </recommendedName>
</protein>
<dbReference type="PANTHER" id="PTHR23359">
    <property type="entry name" value="NUCLEOTIDE KINASE"/>
    <property type="match status" value="1"/>
</dbReference>
<dbReference type="Proteomes" id="UP000011715">
    <property type="component" value="Unassembled WGS sequence"/>
</dbReference>
<dbReference type="eggNOG" id="KOG3079">
    <property type="taxonomic scope" value="Eukaryota"/>
</dbReference>
<keyword evidence="1 4" id="KW-0808">Transferase</keyword>
<organism evidence="6 7">
    <name type="scientific">Magnaporthiopsis poae (strain ATCC 64411 / 73-15)</name>
    <name type="common">Kentucky bluegrass fungus</name>
    <name type="synonym">Magnaporthe poae</name>
    <dbReference type="NCBI Taxonomy" id="644358"/>
    <lineage>
        <taxon>Eukaryota</taxon>
        <taxon>Fungi</taxon>
        <taxon>Dikarya</taxon>
        <taxon>Ascomycota</taxon>
        <taxon>Pezizomycotina</taxon>
        <taxon>Sordariomycetes</taxon>
        <taxon>Sordariomycetidae</taxon>
        <taxon>Magnaporthales</taxon>
        <taxon>Magnaporthaceae</taxon>
        <taxon>Magnaporthiopsis</taxon>
    </lineage>
</organism>
<dbReference type="Pfam" id="PF00406">
    <property type="entry name" value="ADK"/>
    <property type="match status" value="1"/>
</dbReference>
<evidence type="ECO:0000313" key="7">
    <source>
        <dbReference type="Proteomes" id="UP000011715"/>
    </source>
</evidence>
<dbReference type="CDD" id="cd01428">
    <property type="entry name" value="ADK"/>
    <property type="match status" value="1"/>
</dbReference>
<dbReference type="VEuPathDB" id="FungiDB:MAPG_09960"/>
<gene>
    <name evidence="5" type="ORF">MAPG_09960</name>
</gene>
<dbReference type="HAMAP" id="MF_00235">
    <property type="entry name" value="Adenylate_kinase_Adk"/>
    <property type="match status" value="1"/>
</dbReference>
<evidence type="ECO:0000313" key="5">
    <source>
        <dbReference type="EMBL" id="KLU91440.1"/>
    </source>
</evidence>
<evidence type="ECO:0000256" key="3">
    <source>
        <dbReference type="ARBA" id="ARBA00022777"/>
    </source>
</evidence>
<dbReference type="Gene3D" id="3.40.50.300">
    <property type="entry name" value="P-loop containing nucleotide triphosphate hydrolases"/>
    <property type="match status" value="1"/>
</dbReference>